<dbReference type="SUPFAM" id="SSF56645">
    <property type="entry name" value="Acyl-CoA dehydrogenase NM domain-like"/>
    <property type="match status" value="1"/>
</dbReference>
<evidence type="ECO:0000256" key="4">
    <source>
        <dbReference type="ARBA" id="ARBA00022827"/>
    </source>
</evidence>
<dbReference type="InterPro" id="IPR052161">
    <property type="entry name" value="Mycobact_Acyl-CoA_DH"/>
</dbReference>
<protein>
    <submittedName>
        <fullName evidence="10">Acyl-CoA dehydrogenase</fullName>
    </submittedName>
</protein>
<comment type="caution">
    <text evidence="10">The sequence shown here is derived from an EMBL/GenBank/DDBJ whole genome shotgun (WGS) entry which is preliminary data.</text>
</comment>
<keyword evidence="4 6" id="KW-0274">FAD</keyword>
<dbReference type="GO" id="GO:0016627">
    <property type="term" value="F:oxidoreductase activity, acting on the CH-CH group of donors"/>
    <property type="evidence" value="ECO:0007669"/>
    <property type="project" value="InterPro"/>
</dbReference>
<evidence type="ECO:0000259" key="8">
    <source>
        <dbReference type="Pfam" id="PF02770"/>
    </source>
</evidence>
<keyword evidence="5 6" id="KW-0560">Oxidoreductase</keyword>
<evidence type="ECO:0000259" key="7">
    <source>
        <dbReference type="Pfam" id="PF00441"/>
    </source>
</evidence>
<organism evidence="10 11">
    <name type="scientific">Rhizocola hellebori</name>
    <dbReference type="NCBI Taxonomy" id="1392758"/>
    <lineage>
        <taxon>Bacteria</taxon>
        <taxon>Bacillati</taxon>
        <taxon>Actinomycetota</taxon>
        <taxon>Actinomycetes</taxon>
        <taxon>Micromonosporales</taxon>
        <taxon>Micromonosporaceae</taxon>
        <taxon>Rhizocola</taxon>
    </lineage>
</organism>
<dbReference type="Gene3D" id="1.20.140.10">
    <property type="entry name" value="Butyryl-CoA Dehydrogenase, subunit A, domain 3"/>
    <property type="match status" value="1"/>
</dbReference>
<dbReference type="Pfam" id="PF02771">
    <property type="entry name" value="Acyl-CoA_dh_N"/>
    <property type="match status" value="1"/>
</dbReference>
<dbReference type="InterPro" id="IPR013786">
    <property type="entry name" value="AcylCoA_DH/ox_N"/>
</dbReference>
<name>A0A8J3QAJ3_9ACTN</name>
<evidence type="ECO:0000256" key="2">
    <source>
        <dbReference type="ARBA" id="ARBA00009347"/>
    </source>
</evidence>
<dbReference type="RefSeq" id="WP_203910038.1">
    <property type="nucleotide sequence ID" value="NZ_BONY01000025.1"/>
</dbReference>
<evidence type="ECO:0000256" key="6">
    <source>
        <dbReference type="RuleBase" id="RU362125"/>
    </source>
</evidence>
<dbReference type="AlphaFoldDB" id="A0A8J3QAJ3"/>
<dbReference type="Pfam" id="PF02770">
    <property type="entry name" value="Acyl-CoA_dh_M"/>
    <property type="match status" value="1"/>
</dbReference>
<evidence type="ECO:0000256" key="5">
    <source>
        <dbReference type="ARBA" id="ARBA00023002"/>
    </source>
</evidence>
<dbReference type="Gene3D" id="2.40.110.10">
    <property type="entry name" value="Butyryl-CoA Dehydrogenase, subunit A, domain 2"/>
    <property type="match status" value="1"/>
</dbReference>
<reference evidence="10" key="1">
    <citation type="submission" date="2021-01" db="EMBL/GenBank/DDBJ databases">
        <title>Whole genome shotgun sequence of Rhizocola hellebori NBRC 109834.</title>
        <authorList>
            <person name="Komaki H."/>
            <person name="Tamura T."/>
        </authorList>
    </citation>
    <scope>NUCLEOTIDE SEQUENCE</scope>
    <source>
        <strain evidence="10">NBRC 109834</strain>
    </source>
</reference>
<evidence type="ECO:0000256" key="1">
    <source>
        <dbReference type="ARBA" id="ARBA00001974"/>
    </source>
</evidence>
<dbReference type="PANTHER" id="PTHR43292:SF3">
    <property type="entry name" value="ACYL-COA DEHYDROGENASE FADE29"/>
    <property type="match status" value="1"/>
</dbReference>
<evidence type="ECO:0000256" key="3">
    <source>
        <dbReference type="ARBA" id="ARBA00022630"/>
    </source>
</evidence>
<proteinExistence type="inferred from homology"/>
<feature type="domain" description="Acyl-CoA dehydrogenase/oxidase C-terminal" evidence="7">
    <location>
        <begin position="231"/>
        <end position="378"/>
    </location>
</feature>
<dbReference type="InterPro" id="IPR036250">
    <property type="entry name" value="AcylCo_DH-like_C"/>
</dbReference>
<evidence type="ECO:0000313" key="11">
    <source>
        <dbReference type="Proteomes" id="UP000612899"/>
    </source>
</evidence>
<keyword evidence="11" id="KW-1185">Reference proteome</keyword>
<dbReference type="Gene3D" id="1.10.540.10">
    <property type="entry name" value="Acyl-CoA dehydrogenase/oxidase, N-terminal domain"/>
    <property type="match status" value="1"/>
</dbReference>
<dbReference type="InterPro" id="IPR037069">
    <property type="entry name" value="AcylCoA_DH/ox_N_sf"/>
</dbReference>
<feature type="domain" description="Acyl-CoA oxidase/dehydrogenase middle" evidence="8">
    <location>
        <begin position="127"/>
        <end position="210"/>
    </location>
</feature>
<dbReference type="InterPro" id="IPR009075">
    <property type="entry name" value="AcylCo_DH/oxidase_C"/>
</dbReference>
<dbReference type="SUPFAM" id="SSF47203">
    <property type="entry name" value="Acyl-CoA dehydrogenase C-terminal domain-like"/>
    <property type="match status" value="1"/>
</dbReference>
<keyword evidence="3 6" id="KW-0285">Flavoprotein</keyword>
<dbReference type="PANTHER" id="PTHR43292">
    <property type="entry name" value="ACYL-COA DEHYDROGENASE"/>
    <property type="match status" value="1"/>
</dbReference>
<comment type="cofactor">
    <cofactor evidence="1 6">
        <name>FAD</name>
        <dbReference type="ChEBI" id="CHEBI:57692"/>
    </cofactor>
</comment>
<dbReference type="InterPro" id="IPR046373">
    <property type="entry name" value="Acyl-CoA_Oxase/DH_mid-dom_sf"/>
</dbReference>
<accession>A0A8J3QAJ3</accession>
<gene>
    <name evidence="10" type="ORF">Rhe02_42840</name>
</gene>
<dbReference type="EMBL" id="BONY01000025">
    <property type="protein sequence ID" value="GIH06217.1"/>
    <property type="molecule type" value="Genomic_DNA"/>
</dbReference>
<dbReference type="Pfam" id="PF00441">
    <property type="entry name" value="Acyl-CoA_dh_1"/>
    <property type="match status" value="1"/>
</dbReference>
<dbReference type="InterPro" id="IPR006091">
    <property type="entry name" value="Acyl-CoA_Oxase/DH_mid-dom"/>
</dbReference>
<evidence type="ECO:0000259" key="9">
    <source>
        <dbReference type="Pfam" id="PF02771"/>
    </source>
</evidence>
<dbReference type="Proteomes" id="UP000612899">
    <property type="component" value="Unassembled WGS sequence"/>
</dbReference>
<dbReference type="InterPro" id="IPR009100">
    <property type="entry name" value="AcylCoA_DH/oxidase_NM_dom_sf"/>
</dbReference>
<dbReference type="GO" id="GO:0050660">
    <property type="term" value="F:flavin adenine dinucleotide binding"/>
    <property type="evidence" value="ECO:0007669"/>
    <property type="project" value="InterPro"/>
</dbReference>
<feature type="domain" description="Acyl-CoA dehydrogenase/oxidase N-terminal" evidence="9">
    <location>
        <begin position="6"/>
        <end position="122"/>
    </location>
</feature>
<evidence type="ECO:0000313" key="10">
    <source>
        <dbReference type="EMBL" id="GIH06217.1"/>
    </source>
</evidence>
<comment type="similarity">
    <text evidence="2 6">Belongs to the acyl-CoA dehydrogenase family.</text>
</comment>
<dbReference type="GO" id="GO:0005886">
    <property type="term" value="C:plasma membrane"/>
    <property type="evidence" value="ECO:0007669"/>
    <property type="project" value="TreeGrafter"/>
</dbReference>
<sequence>MHLAFTPEQDRLARELRGYFAELMTPALRAALESVDGEYGDPEAYKQVVRRLGRDGWLTLGWPTEYGGKGRSMMEQLIFMDEAAAAGVPVPFLTINTVGPTIMRYGTQEQKDFYLPRIAAGELHFSIGYSEPEAGTDLAGLRTRAVRDGDDYVINGQKMWTSLIQYADYVWLACRTDPEAPRHKGLSIIIVPTSAPGFSWTPVRTMAGPSTSATYYADVRVPVTAVVGKENEGWPLITNQLNHERVALTSSAPIRSALAQVREWAIKTGAIEHEWVRINLARVHAKVEFLKLINWRIASAAQSSPNPAAASATKVFGTEFATEAYRLLMEVLGPNAQVKGGSPGAVLHGRLERAHRAALILTFGGGTNEVQRDIIAAAGLGLPAAKR</sequence>